<dbReference type="Pfam" id="PF00583">
    <property type="entry name" value="Acetyltransf_1"/>
    <property type="match status" value="1"/>
</dbReference>
<reference evidence="4" key="1">
    <citation type="journal article" date="2019" name="Int. J. Syst. Evol. Microbiol.">
        <title>The Global Catalogue of Microorganisms (GCM) 10K type strain sequencing project: providing services to taxonomists for standard genome sequencing and annotation.</title>
        <authorList>
            <consortium name="The Broad Institute Genomics Platform"/>
            <consortium name="The Broad Institute Genome Sequencing Center for Infectious Disease"/>
            <person name="Wu L."/>
            <person name="Ma J."/>
        </authorList>
    </citation>
    <scope>NUCLEOTIDE SEQUENCE [LARGE SCALE GENOMIC DNA]</scope>
    <source>
        <strain evidence="4">JCM 18200</strain>
    </source>
</reference>
<proteinExistence type="predicted"/>
<dbReference type="PANTHER" id="PTHR13947:SF37">
    <property type="entry name" value="LD18367P"/>
    <property type="match status" value="1"/>
</dbReference>
<dbReference type="Gene3D" id="3.40.630.30">
    <property type="match status" value="1"/>
</dbReference>
<dbReference type="InterPro" id="IPR016181">
    <property type="entry name" value="Acyl_CoA_acyltransferase"/>
</dbReference>
<dbReference type="CDD" id="cd04301">
    <property type="entry name" value="NAT_SF"/>
    <property type="match status" value="1"/>
</dbReference>
<evidence type="ECO:0000256" key="1">
    <source>
        <dbReference type="ARBA" id="ARBA00022679"/>
    </source>
</evidence>
<evidence type="ECO:0000313" key="4">
    <source>
        <dbReference type="Proteomes" id="UP001501411"/>
    </source>
</evidence>
<dbReference type="RefSeq" id="WP_345232759.1">
    <property type="nucleotide sequence ID" value="NZ_BAABIQ010000040.1"/>
</dbReference>
<evidence type="ECO:0000259" key="2">
    <source>
        <dbReference type="PROSITE" id="PS51186"/>
    </source>
</evidence>
<comment type="caution">
    <text evidence="3">The sequence shown here is derived from an EMBL/GenBank/DDBJ whole genome shotgun (WGS) entry which is preliminary data.</text>
</comment>
<name>A0ABP9BRV9_9SPHI</name>
<sequence>MTIEIKPLSNRDTREIIALILPIQQIEHQVPVTINDQPDLLDIEKHYHQGGGGFWGVWHDGILLGTIALIKMEAGQGGVIRKMFVRKEFRGKALGLAQKLLEHLMAYAKKVTIDHLYLGTFHSLKAAIRFYERNSFTQIEKSALPSYFPLMEVDDVFFHLNLTKNE</sequence>
<gene>
    <name evidence="3" type="ORF">GCM10023231_30500</name>
</gene>
<dbReference type="PANTHER" id="PTHR13947">
    <property type="entry name" value="GNAT FAMILY N-ACETYLTRANSFERASE"/>
    <property type="match status" value="1"/>
</dbReference>
<dbReference type="EMBL" id="BAABIQ010000040">
    <property type="protein sequence ID" value="GAA4799609.1"/>
    <property type="molecule type" value="Genomic_DNA"/>
</dbReference>
<feature type="domain" description="N-acetyltransferase" evidence="2">
    <location>
        <begin position="3"/>
        <end position="163"/>
    </location>
</feature>
<dbReference type="PROSITE" id="PS51186">
    <property type="entry name" value="GNAT"/>
    <property type="match status" value="1"/>
</dbReference>
<dbReference type="SUPFAM" id="SSF55729">
    <property type="entry name" value="Acyl-CoA N-acyltransferases (Nat)"/>
    <property type="match status" value="1"/>
</dbReference>
<dbReference type="InterPro" id="IPR000182">
    <property type="entry name" value="GNAT_dom"/>
</dbReference>
<protein>
    <submittedName>
        <fullName evidence="3">GNAT family N-acetyltransferase</fullName>
    </submittedName>
</protein>
<dbReference type="InterPro" id="IPR050769">
    <property type="entry name" value="NAT_camello-type"/>
</dbReference>
<accession>A0ABP9BRV9</accession>
<dbReference type="Proteomes" id="UP001501411">
    <property type="component" value="Unassembled WGS sequence"/>
</dbReference>
<organism evidence="3 4">
    <name type="scientific">Olivibacter ginsenosidimutans</name>
    <dbReference type="NCBI Taxonomy" id="1176537"/>
    <lineage>
        <taxon>Bacteria</taxon>
        <taxon>Pseudomonadati</taxon>
        <taxon>Bacteroidota</taxon>
        <taxon>Sphingobacteriia</taxon>
        <taxon>Sphingobacteriales</taxon>
        <taxon>Sphingobacteriaceae</taxon>
        <taxon>Olivibacter</taxon>
    </lineage>
</organism>
<keyword evidence="4" id="KW-1185">Reference proteome</keyword>
<keyword evidence="1" id="KW-0808">Transferase</keyword>
<evidence type="ECO:0000313" key="3">
    <source>
        <dbReference type="EMBL" id="GAA4799609.1"/>
    </source>
</evidence>